<dbReference type="PANTHER" id="PTHR38834:SF3">
    <property type="entry name" value="SOLUTE-BINDING PROTEIN FAMILY 3_N-TERMINAL DOMAIN-CONTAINING PROTEIN"/>
    <property type="match status" value="1"/>
</dbReference>
<keyword evidence="1" id="KW-0732">Signal</keyword>
<feature type="domain" description="Solute-binding protein family 3/N-terminal" evidence="2">
    <location>
        <begin position="20"/>
        <end position="240"/>
    </location>
</feature>
<dbReference type="EMBL" id="HG322950">
    <property type="protein sequence ID" value="CDF83923.1"/>
    <property type="molecule type" value="Genomic_DNA"/>
</dbReference>
<feature type="signal peptide" evidence="1">
    <location>
        <begin position="1"/>
        <end position="18"/>
    </location>
</feature>
<dbReference type="InterPro" id="IPR001638">
    <property type="entry name" value="Solute-binding_3/MltF_N"/>
</dbReference>
<protein>
    <submittedName>
        <fullName evidence="3">Putative extracellular solute-binding protein</fullName>
    </submittedName>
</protein>
<evidence type="ECO:0000259" key="2">
    <source>
        <dbReference type="SMART" id="SM00062"/>
    </source>
</evidence>
<dbReference type="AlphaFoldDB" id="A0A024HHI7"/>
<dbReference type="PANTHER" id="PTHR38834">
    <property type="entry name" value="PERIPLASMIC SUBSTRATE BINDING PROTEIN FAMILY 3"/>
    <property type="match status" value="1"/>
</dbReference>
<sequence length="244" mass="27314">MKLLFACLLSLCSFAASAAELHLLTDDHPPLQFLQQGQLKGYGVDLVHALAGLTGDRVRLDQTPLRRALLLAAQTPDTGVFLVLRSPERETQYRWVGPALDVQIGLYSLGDKPLPLASLEQARHAGRIAVPRKWLGYSYLQKHGMDNLYGVESPEQMMNLLKLGRADLVVADDHTITSLARDAGIDPRQIHLRLALLRQGVYIAFSPQTDAQRIANWQAALDQLRQQGELQRLAQQWQVDQAWR</sequence>
<reference evidence="3 4" key="1">
    <citation type="submission" date="2013-03" db="EMBL/GenBank/DDBJ databases">
        <authorList>
            <person name="Linke B."/>
        </authorList>
    </citation>
    <scope>NUCLEOTIDE SEQUENCE [LARGE SCALE GENOMIC DNA]</scope>
    <source>
        <strain evidence="3 4">B13</strain>
    </source>
</reference>
<organism evidence="3 4">
    <name type="scientific">Pseudomonas knackmussii (strain DSM 6978 / CCUG 54928 / LMG 23759 / B13)</name>
    <dbReference type="NCBI Taxonomy" id="1301098"/>
    <lineage>
        <taxon>Bacteria</taxon>
        <taxon>Pseudomonadati</taxon>
        <taxon>Pseudomonadota</taxon>
        <taxon>Gammaproteobacteria</taxon>
        <taxon>Pseudomonadales</taxon>
        <taxon>Pseudomonadaceae</taxon>
        <taxon>Pseudomonas</taxon>
    </lineage>
</organism>
<dbReference type="OrthoDB" id="8587856at2"/>
<dbReference type="Proteomes" id="UP000025241">
    <property type="component" value="Chromosome I"/>
</dbReference>
<dbReference type="Gene3D" id="3.40.190.10">
    <property type="entry name" value="Periplasmic binding protein-like II"/>
    <property type="match status" value="2"/>
</dbReference>
<name>A0A024HHI7_PSEKB</name>
<dbReference type="SMART" id="SM00062">
    <property type="entry name" value="PBPb"/>
    <property type="match status" value="1"/>
</dbReference>
<evidence type="ECO:0000313" key="3">
    <source>
        <dbReference type="EMBL" id="CDF83923.1"/>
    </source>
</evidence>
<gene>
    <name evidence="3" type="ORF">PKB_2576</name>
</gene>
<feature type="chain" id="PRO_5001533276" evidence="1">
    <location>
        <begin position="19"/>
        <end position="244"/>
    </location>
</feature>
<keyword evidence="4" id="KW-1185">Reference proteome</keyword>
<evidence type="ECO:0000313" key="4">
    <source>
        <dbReference type="Proteomes" id="UP000025241"/>
    </source>
</evidence>
<proteinExistence type="predicted"/>
<dbReference type="PATRIC" id="fig|1301098.3.peg.2584"/>
<dbReference type="Pfam" id="PF00497">
    <property type="entry name" value="SBP_bac_3"/>
    <property type="match status" value="1"/>
</dbReference>
<dbReference type="KEGG" id="pkc:PKB_2576"/>
<accession>A0A024HHI7</accession>
<dbReference type="RefSeq" id="WP_043252212.1">
    <property type="nucleotide sequence ID" value="NZ_HG322950.1"/>
</dbReference>
<reference evidence="3 4" key="2">
    <citation type="submission" date="2014-05" db="EMBL/GenBank/DDBJ databases">
        <title>Genome sequence of the 3-chlorobenzoate degrading bacterium Pseudomonas knackmussii B13 shows multiple evidence for horizontal gene transfer.</title>
        <authorList>
            <person name="Miyazaki R."/>
            <person name="Bertelli C."/>
            <person name="Falquet L."/>
            <person name="Robinson-Rechavi M."/>
            <person name="Gharib W."/>
            <person name="Roy S."/>
            <person name="Van der Meer J.R."/>
        </authorList>
    </citation>
    <scope>NUCLEOTIDE SEQUENCE [LARGE SCALE GENOMIC DNA]</scope>
    <source>
        <strain evidence="3 4">B13</strain>
    </source>
</reference>
<dbReference type="HOGENOM" id="CLU_064076_1_1_6"/>
<evidence type="ECO:0000256" key="1">
    <source>
        <dbReference type="SAM" id="SignalP"/>
    </source>
</evidence>
<dbReference type="STRING" id="1301098.PKB_2576"/>
<dbReference type="SUPFAM" id="SSF53850">
    <property type="entry name" value="Periplasmic binding protein-like II"/>
    <property type="match status" value="1"/>
</dbReference>
<dbReference type="eggNOG" id="COG0834">
    <property type="taxonomic scope" value="Bacteria"/>
</dbReference>